<gene>
    <name evidence="1" type="primary">CSA1_5</name>
    <name evidence="1" type="ORF">CFP56_007476</name>
</gene>
<evidence type="ECO:0000313" key="2">
    <source>
        <dbReference type="Proteomes" id="UP000237347"/>
    </source>
</evidence>
<dbReference type="PANTHER" id="PTHR47186:SF3">
    <property type="entry name" value="OS09G0267800 PROTEIN"/>
    <property type="match status" value="1"/>
</dbReference>
<sequence length="243" mass="28372">MEGEAEFTMKREKMRRSHIKLDEHFERCRFETLIYMDLSYCKNITKVPNLSLIAPNIKKLNLRSCINLVENLHGCQNLRILPRNLKLKSLKKIYFFGCGSLEQGTEALFSSIGYLTALQRLSISLKNVREILSSISNLKNLSFLCMEDCDNFPKAMDTPDCFPKLETLAFRNNNITTLPEINIRFQRLKMLYFQHCWNLREIPMPPPHLEVLYIEGFDSLDSQSTRRLLSQVSPSLIERNNFV</sequence>
<dbReference type="EMBL" id="PKMF04000150">
    <property type="protein sequence ID" value="KAK7846791.1"/>
    <property type="molecule type" value="Genomic_DNA"/>
</dbReference>
<proteinExistence type="predicted"/>
<evidence type="ECO:0000313" key="1">
    <source>
        <dbReference type="EMBL" id="KAK7846791.1"/>
    </source>
</evidence>
<dbReference type="Gene3D" id="3.80.10.10">
    <property type="entry name" value="Ribonuclease Inhibitor"/>
    <property type="match status" value="2"/>
</dbReference>
<accession>A0AAW0L819</accession>
<dbReference type="InterPro" id="IPR032675">
    <property type="entry name" value="LRR_dom_sf"/>
</dbReference>
<reference evidence="1 2" key="1">
    <citation type="journal article" date="2018" name="Sci. Data">
        <title>The draft genome sequence of cork oak.</title>
        <authorList>
            <person name="Ramos A.M."/>
            <person name="Usie A."/>
            <person name="Barbosa P."/>
            <person name="Barros P.M."/>
            <person name="Capote T."/>
            <person name="Chaves I."/>
            <person name="Simoes F."/>
            <person name="Abreu I."/>
            <person name="Carrasquinho I."/>
            <person name="Faro C."/>
            <person name="Guimaraes J.B."/>
            <person name="Mendonca D."/>
            <person name="Nobrega F."/>
            <person name="Rodrigues L."/>
            <person name="Saibo N.J.M."/>
            <person name="Varela M.C."/>
            <person name="Egas C."/>
            <person name="Matos J."/>
            <person name="Miguel C.M."/>
            <person name="Oliveira M.M."/>
            <person name="Ricardo C.P."/>
            <person name="Goncalves S."/>
        </authorList>
    </citation>
    <scope>NUCLEOTIDE SEQUENCE [LARGE SCALE GENOMIC DNA]</scope>
    <source>
        <strain evidence="2">cv. HL8</strain>
    </source>
</reference>
<organism evidence="1 2">
    <name type="scientific">Quercus suber</name>
    <name type="common">Cork oak</name>
    <dbReference type="NCBI Taxonomy" id="58331"/>
    <lineage>
        <taxon>Eukaryota</taxon>
        <taxon>Viridiplantae</taxon>
        <taxon>Streptophyta</taxon>
        <taxon>Embryophyta</taxon>
        <taxon>Tracheophyta</taxon>
        <taxon>Spermatophyta</taxon>
        <taxon>Magnoliopsida</taxon>
        <taxon>eudicotyledons</taxon>
        <taxon>Gunneridae</taxon>
        <taxon>Pentapetalae</taxon>
        <taxon>rosids</taxon>
        <taxon>fabids</taxon>
        <taxon>Fagales</taxon>
        <taxon>Fagaceae</taxon>
        <taxon>Quercus</taxon>
    </lineage>
</organism>
<name>A0AAW0L819_QUESU</name>
<dbReference type="AlphaFoldDB" id="A0AAW0L819"/>
<dbReference type="Proteomes" id="UP000237347">
    <property type="component" value="Unassembled WGS sequence"/>
</dbReference>
<dbReference type="SUPFAM" id="SSF52047">
    <property type="entry name" value="RNI-like"/>
    <property type="match status" value="1"/>
</dbReference>
<protein>
    <submittedName>
        <fullName evidence="1">Disease resistance-like protein csa1</fullName>
    </submittedName>
</protein>
<keyword evidence="2" id="KW-1185">Reference proteome</keyword>
<dbReference type="PANTHER" id="PTHR47186">
    <property type="entry name" value="LEUCINE-RICH REPEAT-CONTAINING PROTEIN 57"/>
    <property type="match status" value="1"/>
</dbReference>
<comment type="caution">
    <text evidence="1">The sequence shown here is derived from an EMBL/GenBank/DDBJ whole genome shotgun (WGS) entry which is preliminary data.</text>
</comment>